<keyword evidence="1" id="KW-0472">Membrane</keyword>
<sequence length="677" mass="76796">MTSTTLLLIIGAAIVALAVAVFQYFYKATYKTKRNKIYALFRFCTVFGLLLLLINPKYKQQTFYTEKPSLAVAIDNSASIRYLEYDTQVEDALVRFRESKNLNDAFDIQYFGFGTNVETLDSLDFAERQTNIATVFSSFNSLYRNDVAPVILVSDGNQTFGEAFEYTSKNFNQNVYPVVVGDTLVYDDLIISQVNVNRYAYINNKFPVEVFTNYNGSNDVSSRLTIRSGNTTVYQQNINFSNQKKSQIITALIPANSVGVQQYTVSLQSIENEKNKNNNRKNFAVEIIDQKTNVLIVSDITHPDIGMLKKSIESNRLRTATFAKPAEAIGTLNEYQLVILYQPNGLFQPVYRELETLGKNSMTITGAKTDWNILNQLQTEVFHEVTAQDEDVQGISNPNFSTFVLNDLNFSDFPPLKTSFGDITLKTEADIALYQKIGAITTDAPLLATTDQNGRRGVYIFGEGLWRWRAQSYVDTRSFESFDNFIDNLIQYAASNKRKSRLNLDYDSFYYGNGSVKLYAQYFDKNYVFDNRAALTIKVINKETEDVYDAPFLLQRNAYEIDLSNLVPGDYSFTVTVQDQGLARSGSFTIVPFEVEQQFLNANVAALSQVATNTNGTQYIISNIDQLITSLVEDSRYRPVQKSTENVVPLIDWKWLLAVLALLLGIEWFMRKYNGLT</sequence>
<reference evidence="2 3" key="1">
    <citation type="submission" date="2017-06" db="EMBL/GenBank/DDBJ databases">
        <authorList>
            <person name="Kim H.J."/>
            <person name="Triplett B.A."/>
        </authorList>
    </citation>
    <scope>NUCLEOTIDE SEQUENCE [LARGE SCALE GENOMIC DNA]</scope>
    <source>
        <strain evidence="2 3">DSM 25597</strain>
    </source>
</reference>
<dbReference type="Proteomes" id="UP000198379">
    <property type="component" value="Unassembled WGS sequence"/>
</dbReference>
<accession>A0A238YL26</accession>
<proteinExistence type="predicted"/>
<keyword evidence="3" id="KW-1185">Reference proteome</keyword>
<keyword evidence="1" id="KW-1133">Transmembrane helix</keyword>
<evidence type="ECO:0000313" key="2">
    <source>
        <dbReference type="EMBL" id="SNR71324.1"/>
    </source>
</evidence>
<evidence type="ECO:0000313" key="3">
    <source>
        <dbReference type="Proteomes" id="UP000198379"/>
    </source>
</evidence>
<dbReference type="RefSeq" id="WP_089370905.1">
    <property type="nucleotide sequence ID" value="NZ_BMEP01000001.1"/>
</dbReference>
<organism evidence="2 3">
    <name type="scientific">Dokdonia pacifica</name>
    <dbReference type="NCBI Taxonomy" id="1627892"/>
    <lineage>
        <taxon>Bacteria</taxon>
        <taxon>Pseudomonadati</taxon>
        <taxon>Bacteroidota</taxon>
        <taxon>Flavobacteriia</taxon>
        <taxon>Flavobacteriales</taxon>
        <taxon>Flavobacteriaceae</taxon>
        <taxon>Dokdonia</taxon>
    </lineage>
</organism>
<dbReference type="EMBL" id="FZNY01000002">
    <property type="protein sequence ID" value="SNR71324.1"/>
    <property type="molecule type" value="Genomic_DNA"/>
</dbReference>
<dbReference type="PANTHER" id="PTHR37947:SF1">
    <property type="entry name" value="BLL2462 PROTEIN"/>
    <property type="match status" value="1"/>
</dbReference>
<dbReference type="AlphaFoldDB" id="A0A238YL26"/>
<dbReference type="OrthoDB" id="9763076at2"/>
<dbReference type="PANTHER" id="PTHR37947">
    <property type="entry name" value="BLL2462 PROTEIN"/>
    <property type="match status" value="1"/>
</dbReference>
<gene>
    <name evidence="2" type="ORF">SAMN06265376_102125</name>
</gene>
<keyword evidence="1" id="KW-0812">Transmembrane</keyword>
<evidence type="ECO:0008006" key="4">
    <source>
        <dbReference type="Google" id="ProtNLM"/>
    </source>
</evidence>
<protein>
    <recommendedName>
        <fullName evidence="4">VWA domain-containing protein</fullName>
    </recommendedName>
</protein>
<feature type="transmembrane region" description="Helical" evidence="1">
    <location>
        <begin position="6"/>
        <end position="25"/>
    </location>
</feature>
<feature type="transmembrane region" description="Helical" evidence="1">
    <location>
        <begin position="37"/>
        <end position="54"/>
    </location>
</feature>
<name>A0A238YL26_9FLAO</name>
<evidence type="ECO:0000256" key="1">
    <source>
        <dbReference type="SAM" id="Phobius"/>
    </source>
</evidence>